<dbReference type="Proteomes" id="UP000712281">
    <property type="component" value="Unassembled WGS sequence"/>
</dbReference>
<reference evidence="2" key="1">
    <citation type="submission" date="2019-12" db="EMBL/GenBank/DDBJ databases">
        <title>Genome sequencing and annotation of Brassica cretica.</title>
        <authorList>
            <person name="Studholme D.J."/>
            <person name="Sarris P.F."/>
        </authorList>
    </citation>
    <scope>NUCLEOTIDE SEQUENCE</scope>
    <source>
        <strain evidence="2">PFS-001/15</strain>
        <strain evidence="1">PFS-102/07</strain>
        <tissue evidence="2">Leaf</tissue>
    </source>
</reference>
<protein>
    <submittedName>
        <fullName evidence="2">Uncharacterized protein</fullName>
    </submittedName>
</protein>
<comment type="caution">
    <text evidence="2">The sequence shown here is derived from an EMBL/GenBank/DDBJ whole genome shotgun (WGS) entry which is preliminary data.</text>
</comment>
<dbReference type="EMBL" id="QGKY02000164">
    <property type="protein sequence ID" value="KAF2593961.1"/>
    <property type="molecule type" value="Genomic_DNA"/>
</dbReference>
<dbReference type="EMBL" id="QGKW02000276">
    <property type="protein sequence ID" value="KAF2606231.1"/>
    <property type="molecule type" value="Genomic_DNA"/>
</dbReference>
<accession>A0A8S9LJR0</accession>
<sequence>MLTGSGLGDESGNGKTITLSSLLNFTDGLWSCCGSETTSCSRPITLRSLIPRCLEAGGWICMCT</sequence>
<proteinExistence type="predicted"/>
<gene>
    <name evidence="2" type="ORF">F2Q68_00043622</name>
    <name evidence="1" type="ORF">F2Q70_00042802</name>
</gene>
<dbReference type="AlphaFoldDB" id="A0A8S9LJR0"/>
<name>A0A8S9LJR0_BRACR</name>
<evidence type="ECO:0000313" key="3">
    <source>
        <dbReference type="Proteomes" id="UP000712281"/>
    </source>
</evidence>
<evidence type="ECO:0000313" key="1">
    <source>
        <dbReference type="EMBL" id="KAF2593961.1"/>
    </source>
</evidence>
<evidence type="ECO:0000313" key="2">
    <source>
        <dbReference type="EMBL" id="KAF2606231.1"/>
    </source>
</evidence>
<organism evidence="2 3">
    <name type="scientific">Brassica cretica</name>
    <name type="common">Mustard</name>
    <dbReference type="NCBI Taxonomy" id="69181"/>
    <lineage>
        <taxon>Eukaryota</taxon>
        <taxon>Viridiplantae</taxon>
        <taxon>Streptophyta</taxon>
        <taxon>Embryophyta</taxon>
        <taxon>Tracheophyta</taxon>
        <taxon>Spermatophyta</taxon>
        <taxon>Magnoliopsida</taxon>
        <taxon>eudicotyledons</taxon>
        <taxon>Gunneridae</taxon>
        <taxon>Pentapetalae</taxon>
        <taxon>rosids</taxon>
        <taxon>malvids</taxon>
        <taxon>Brassicales</taxon>
        <taxon>Brassicaceae</taxon>
        <taxon>Brassiceae</taxon>
        <taxon>Brassica</taxon>
    </lineage>
</organism>